<name>A0A5J6VIN0_9VIRU</name>
<organism evidence="1">
    <name type="scientific">Megaviridae environmental sample</name>
    <dbReference type="NCBI Taxonomy" id="1737588"/>
    <lineage>
        <taxon>Viruses</taxon>
        <taxon>Varidnaviria</taxon>
        <taxon>Bamfordvirae</taxon>
        <taxon>Nucleocytoviricota</taxon>
        <taxon>Megaviricetes</taxon>
        <taxon>Imitervirales</taxon>
        <taxon>Mimiviridae</taxon>
        <taxon>environmental samples</taxon>
    </lineage>
</organism>
<protein>
    <submittedName>
        <fullName evidence="1">Uncharacterized protein</fullName>
    </submittedName>
</protein>
<dbReference type="SUPFAM" id="SSF54495">
    <property type="entry name" value="UBC-like"/>
    <property type="match status" value="1"/>
</dbReference>
<reference evidence="1" key="1">
    <citation type="journal article" date="2019" name="Philos. Trans. R. Soc. Lond., B, Biol. Sci.">
        <title>Targeted metagenomic recovery of four divergent viruses reveals shared and distinctive characteristics of giant viruses of marine eukaryotes.</title>
        <authorList>
            <person name="Needham D.M."/>
            <person name="Poirier C."/>
            <person name="Hehenberger E."/>
            <person name="Jimenez V."/>
            <person name="Swalwell J.E."/>
            <person name="Santoro A.E."/>
            <person name="Worden A.Z."/>
        </authorList>
    </citation>
    <scope>NUCLEOTIDE SEQUENCE</scope>
    <source>
        <strain evidence="1">OPacV-662</strain>
    </source>
</reference>
<dbReference type="CDD" id="cd00195">
    <property type="entry name" value="UBCc_UEV"/>
    <property type="match status" value="1"/>
</dbReference>
<dbReference type="InterPro" id="IPR016135">
    <property type="entry name" value="UBQ-conjugating_enzyme/RWD"/>
</dbReference>
<dbReference type="Gene3D" id="3.10.110.10">
    <property type="entry name" value="Ubiquitin Conjugating Enzyme"/>
    <property type="match status" value="1"/>
</dbReference>
<accession>A0A5J6VIN0</accession>
<proteinExistence type="predicted"/>
<dbReference type="EMBL" id="MN448266">
    <property type="protein sequence ID" value="QFG73648.1"/>
    <property type="molecule type" value="Genomic_DNA"/>
</dbReference>
<evidence type="ECO:0000313" key="1">
    <source>
        <dbReference type="EMBL" id="QFG73648.1"/>
    </source>
</evidence>
<sequence>MGRRISKELVLLQEFNYKYSIVKPNIIKVFDKDEFLPRYAVEFKMPRDYPFRPPEVLINSISLQMLLYSTFKALILKKITGIDCLCCESFLCPSKWTIALNMPAMLKKIRNYLLLKRRVLWWFIASKIEQHYMIYGITQYV</sequence>